<reference evidence="2" key="1">
    <citation type="submission" date="2013-02" db="EMBL/GenBank/DDBJ databases">
        <authorList>
            <person name="Hughes D."/>
        </authorList>
    </citation>
    <scope>NUCLEOTIDE SEQUENCE</scope>
    <source>
        <strain>Durham</strain>
        <strain evidence="2">NC isolate 2 -- Noor lab</strain>
    </source>
</reference>
<proteinExistence type="predicted"/>
<sequence>MLSFDHNEDSNKIFGNLGNREPRCLKCAGSYQTIDCKTDRKLLPKCSDCLEAHTANYRGQTTKKLIQTKKFIPKNKSPPLKSIKGVSYAEVNCFTSIENFLSKIDKHTDWGSRISLTRGKELRQAIRELES</sequence>
<accession>T1GXQ8</accession>
<name>T1GXQ8_MEGSC</name>
<evidence type="ECO:0000313" key="1">
    <source>
        <dbReference type="EnsemblMetazoa" id="MESCA008612-PA"/>
    </source>
</evidence>
<dbReference type="AlphaFoldDB" id="T1GXQ8"/>
<dbReference type="EnsemblMetazoa" id="MESCA008612-RA">
    <property type="protein sequence ID" value="MESCA008612-PA"/>
    <property type="gene ID" value="MESCA008612"/>
</dbReference>
<organism evidence="1 2">
    <name type="scientific">Megaselia scalaris</name>
    <name type="common">Humpbacked fly</name>
    <name type="synonym">Phora scalaris</name>
    <dbReference type="NCBI Taxonomy" id="36166"/>
    <lineage>
        <taxon>Eukaryota</taxon>
        <taxon>Metazoa</taxon>
        <taxon>Ecdysozoa</taxon>
        <taxon>Arthropoda</taxon>
        <taxon>Hexapoda</taxon>
        <taxon>Insecta</taxon>
        <taxon>Pterygota</taxon>
        <taxon>Neoptera</taxon>
        <taxon>Endopterygota</taxon>
        <taxon>Diptera</taxon>
        <taxon>Brachycera</taxon>
        <taxon>Muscomorpha</taxon>
        <taxon>Platypezoidea</taxon>
        <taxon>Phoridae</taxon>
        <taxon>Megaseliini</taxon>
        <taxon>Megaselia</taxon>
    </lineage>
</organism>
<dbReference type="Proteomes" id="UP000015102">
    <property type="component" value="Unassembled WGS sequence"/>
</dbReference>
<dbReference type="EMBL" id="CAQQ02373283">
    <property type="status" value="NOT_ANNOTATED_CDS"/>
    <property type="molecule type" value="Genomic_DNA"/>
</dbReference>
<protein>
    <submittedName>
        <fullName evidence="1">Uncharacterized protein</fullName>
    </submittedName>
</protein>
<keyword evidence="2" id="KW-1185">Reference proteome</keyword>
<evidence type="ECO:0000313" key="2">
    <source>
        <dbReference type="Proteomes" id="UP000015102"/>
    </source>
</evidence>
<dbReference type="HOGENOM" id="CLU_1929957_0_0_1"/>
<reference evidence="1" key="2">
    <citation type="submission" date="2015-06" db="UniProtKB">
        <authorList>
            <consortium name="EnsemblMetazoa"/>
        </authorList>
    </citation>
    <scope>IDENTIFICATION</scope>
</reference>